<dbReference type="WBParaSite" id="PTRK_0000196400.1">
    <property type="protein sequence ID" value="PTRK_0000196400.1"/>
    <property type="gene ID" value="PTRK_0000196400"/>
</dbReference>
<dbReference type="PANTHER" id="PTHR13511:SF0">
    <property type="entry name" value="KXDL MOTIF-CONTAINING PROTEIN 1"/>
    <property type="match status" value="1"/>
</dbReference>
<proteinExistence type="inferred from homology"/>
<sequence>MNRKPNIPPLNIPEPSVNINESQISDNSPVSDNEDVAREESVVQCLLSQVDEGNITEIISFQKKCLERLEKTNAMLENCQRISEVRLTSASKDIAIGKVKILEIKNELEYIIRKIIVIKKTLKEKYPEEFLRAG</sequence>
<organism evidence="4 5">
    <name type="scientific">Parastrongyloides trichosuri</name>
    <name type="common">Possum-specific nematode worm</name>
    <dbReference type="NCBI Taxonomy" id="131310"/>
    <lineage>
        <taxon>Eukaryota</taxon>
        <taxon>Metazoa</taxon>
        <taxon>Ecdysozoa</taxon>
        <taxon>Nematoda</taxon>
        <taxon>Chromadorea</taxon>
        <taxon>Rhabditida</taxon>
        <taxon>Tylenchina</taxon>
        <taxon>Panagrolaimomorpha</taxon>
        <taxon>Strongyloidoidea</taxon>
        <taxon>Strongyloididae</taxon>
        <taxon>Parastrongyloides</taxon>
    </lineage>
</organism>
<dbReference type="STRING" id="131310.A0A0N4Z4P8"/>
<evidence type="ECO:0000259" key="3">
    <source>
        <dbReference type="Pfam" id="PF10241"/>
    </source>
</evidence>
<evidence type="ECO:0000256" key="1">
    <source>
        <dbReference type="ARBA" id="ARBA00005913"/>
    </source>
</evidence>
<feature type="domain" description="KxDL" evidence="3">
    <location>
        <begin position="46"/>
        <end position="130"/>
    </location>
</feature>
<feature type="region of interest" description="Disordered" evidence="2">
    <location>
        <begin position="1"/>
        <end position="33"/>
    </location>
</feature>
<reference evidence="5" key="1">
    <citation type="submission" date="2017-02" db="UniProtKB">
        <authorList>
            <consortium name="WormBaseParasite"/>
        </authorList>
    </citation>
    <scope>IDENTIFICATION</scope>
</reference>
<dbReference type="Pfam" id="PF10241">
    <property type="entry name" value="KxDL"/>
    <property type="match status" value="1"/>
</dbReference>
<evidence type="ECO:0000256" key="2">
    <source>
        <dbReference type="SAM" id="MobiDB-lite"/>
    </source>
</evidence>
<feature type="compositionally biased region" description="Polar residues" evidence="2">
    <location>
        <begin position="17"/>
        <end position="31"/>
    </location>
</feature>
<dbReference type="GO" id="GO:0099078">
    <property type="term" value="C:BORC complex"/>
    <property type="evidence" value="ECO:0007669"/>
    <property type="project" value="TreeGrafter"/>
</dbReference>
<comment type="similarity">
    <text evidence="1">Belongs to the KXD1 family.</text>
</comment>
<evidence type="ECO:0000313" key="5">
    <source>
        <dbReference type="WBParaSite" id="PTRK_0000196400.1"/>
    </source>
</evidence>
<accession>A0A0N4Z4P8</accession>
<dbReference type="Proteomes" id="UP000038045">
    <property type="component" value="Unplaced"/>
</dbReference>
<name>A0A0N4Z4P8_PARTI</name>
<keyword evidence="4" id="KW-1185">Reference proteome</keyword>
<feature type="compositionally biased region" description="Pro residues" evidence="2">
    <location>
        <begin position="1"/>
        <end position="12"/>
    </location>
</feature>
<dbReference type="PANTHER" id="PTHR13511">
    <property type="entry name" value="KXDL MOTIF-CONTAINING PROTEIN 1"/>
    <property type="match status" value="1"/>
</dbReference>
<dbReference type="InterPro" id="IPR019371">
    <property type="entry name" value="KxDL_dom"/>
</dbReference>
<evidence type="ECO:0000313" key="4">
    <source>
        <dbReference type="Proteomes" id="UP000038045"/>
    </source>
</evidence>
<dbReference type="AlphaFoldDB" id="A0A0N4Z4P8"/>
<protein>
    <submittedName>
        <fullName evidence="5">KxDL domain-containing protein</fullName>
    </submittedName>
</protein>
<dbReference type="InterPro" id="IPR039843">
    <property type="entry name" value="KXD1-like"/>
</dbReference>
<dbReference type="GO" id="GO:0032418">
    <property type="term" value="P:lysosome localization"/>
    <property type="evidence" value="ECO:0007669"/>
    <property type="project" value="TreeGrafter"/>
</dbReference>